<dbReference type="EMBL" id="CAFBPS010000016">
    <property type="protein sequence ID" value="CAB5023216.1"/>
    <property type="molecule type" value="Genomic_DNA"/>
</dbReference>
<keyword evidence="7" id="KW-0234">DNA repair</keyword>
<evidence type="ECO:0000313" key="15">
    <source>
        <dbReference type="EMBL" id="CAB5023216.1"/>
    </source>
</evidence>
<feature type="region of interest" description="Disordered" evidence="9">
    <location>
        <begin position="509"/>
        <end position="531"/>
    </location>
</feature>
<comment type="similarity">
    <text evidence="2">Belongs to the RecN family.</text>
</comment>
<dbReference type="SUPFAM" id="SSF52540">
    <property type="entry name" value="P-loop containing nucleoside triphosphate hydrolases"/>
    <property type="match status" value="1"/>
</dbReference>
<evidence type="ECO:0000256" key="3">
    <source>
        <dbReference type="ARBA" id="ARBA00021315"/>
    </source>
</evidence>
<proteinExistence type="inferred from homology"/>
<evidence type="ECO:0000313" key="11">
    <source>
        <dbReference type="EMBL" id="CAB4721582.1"/>
    </source>
</evidence>
<dbReference type="GO" id="GO:0006281">
    <property type="term" value="P:DNA repair"/>
    <property type="evidence" value="ECO:0007669"/>
    <property type="project" value="UniProtKB-KW"/>
</dbReference>
<keyword evidence="6" id="KW-0067">ATP-binding</keyword>
<dbReference type="PIRSF" id="PIRSF003128">
    <property type="entry name" value="RecN"/>
    <property type="match status" value="1"/>
</dbReference>
<dbReference type="Gene3D" id="3.40.50.300">
    <property type="entry name" value="P-loop containing nucleotide triphosphate hydrolases"/>
    <property type="match status" value="2"/>
</dbReference>
<dbReference type="CDD" id="cd03241">
    <property type="entry name" value="ABC_RecN"/>
    <property type="match status" value="2"/>
</dbReference>
<evidence type="ECO:0000313" key="14">
    <source>
        <dbReference type="EMBL" id="CAB4894165.1"/>
    </source>
</evidence>
<dbReference type="PANTHER" id="PTHR11059">
    <property type="entry name" value="DNA REPAIR PROTEIN RECN"/>
    <property type="match status" value="1"/>
</dbReference>
<dbReference type="EMBL" id="CAFAAL010000041">
    <property type="protein sequence ID" value="CAB4800589.1"/>
    <property type="molecule type" value="Genomic_DNA"/>
</dbReference>
<evidence type="ECO:0000256" key="2">
    <source>
        <dbReference type="ARBA" id="ARBA00009441"/>
    </source>
</evidence>
<gene>
    <name evidence="11" type="ORF">UFOPK2658_01068</name>
    <name evidence="12" type="ORF">UFOPK2880_01129</name>
    <name evidence="13" type="ORF">UFOPK3004_00652</name>
    <name evidence="14" type="ORF">UFOPK3494_00571</name>
    <name evidence="15" type="ORF">UFOPK4134_00400</name>
</gene>
<name>A0A6J6VUK6_9ZZZZ</name>
<sequence>MLSELHIEDLGIIDRLDLVLGNGLTVLTGETGAGKTMLVEAISLLVGGRADAGRVRAGAAEARVEGRFVTDDEEIVLCRVIPLDGRSRAYVNGRLATVGQLADIGLRLVDLHGQHTHQSLLSASVQRAALDEFAHTDLGPLREARAQLTEIDASLAALGGDTRARAREIDLLKFQVEEILAASLDDPHEEQVLEVEEDVLADSTAHREAAQLALAGINDDDGVLDVLGSVIAALQNRAPFEAEANRLRDIVADLTDTASNVRNIGENCEDNPERLAEVRQRRQSLRELRRKYGESLAEVIAYLDESSQRLDELQSFEVRVEALEKQRVDVERGERQAAAKVAKVRKGAAKSLGSAITGHLTQLAMERAVVDVEVGGDDPADEVTMMLAANPGTPAAPLSKVASGGELARTMLAIRMVLTQGPPILVFDEVDAGIGGSAAIAMAESLSRLAQAHQIFVVTHLAQVAAVADHHVVVEKSIVDRKGAEVTLASAAEVSGARRVDEIARMLSGRPDSTAARRHAKELLTSGSSTD</sequence>
<dbReference type="Pfam" id="PF02463">
    <property type="entry name" value="SMC_N"/>
    <property type="match status" value="1"/>
</dbReference>
<accession>A0A6J6VUK6</accession>
<protein>
    <recommendedName>
        <fullName evidence="3">DNA repair protein RecN</fullName>
    </recommendedName>
    <alternativeName>
        <fullName evidence="8">Recombination protein N</fullName>
    </alternativeName>
</protein>
<evidence type="ECO:0000256" key="7">
    <source>
        <dbReference type="ARBA" id="ARBA00023204"/>
    </source>
</evidence>
<dbReference type="NCBIfam" id="TIGR00634">
    <property type="entry name" value="recN"/>
    <property type="match status" value="1"/>
</dbReference>
<evidence type="ECO:0000259" key="10">
    <source>
        <dbReference type="Pfam" id="PF02463"/>
    </source>
</evidence>
<dbReference type="GO" id="GO:0005524">
    <property type="term" value="F:ATP binding"/>
    <property type="evidence" value="ECO:0007669"/>
    <property type="project" value="UniProtKB-KW"/>
</dbReference>
<reference evidence="12" key="1">
    <citation type="submission" date="2020-05" db="EMBL/GenBank/DDBJ databases">
        <authorList>
            <person name="Chiriac C."/>
            <person name="Salcher M."/>
            <person name="Ghai R."/>
            <person name="Kavagutti S V."/>
        </authorList>
    </citation>
    <scope>NUCLEOTIDE SEQUENCE</scope>
</reference>
<dbReference type="EMBL" id="CAEZYH010000041">
    <property type="protein sequence ID" value="CAB4721582.1"/>
    <property type="molecule type" value="Genomic_DNA"/>
</dbReference>
<evidence type="ECO:0000313" key="12">
    <source>
        <dbReference type="EMBL" id="CAB4776272.1"/>
    </source>
</evidence>
<dbReference type="PANTHER" id="PTHR11059:SF0">
    <property type="entry name" value="DNA REPAIR PROTEIN RECN"/>
    <property type="match status" value="1"/>
</dbReference>
<dbReference type="InterPro" id="IPR003395">
    <property type="entry name" value="RecF/RecN/SMC_N"/>
</dbReference>
<comment type="function">
    <text evidence="1">May be involved in recombinational repair of damaged DNA.</text>
</comment>
<dbReference type="EMBL" id="CAFBMF010000024">
    <property type="protein sequence ID" value="CAB4894165.1"/>
    <property type="molecule type" value="Genomic_DNA"/>
</dbReference>
<dbReference type="AlphaFoldDB" id="A0A6J6VUK6"/>
<keyword evidence="5" id="KW-0227">DNA damage</keyword>
<evidence type="ECO:0000256" key="4">
    <source>
        <dbReference type="ARBA" id="ARBA00022741"/>
    </source>
</evidence>
<organism evidence="12">
    <name type="scientific">freshwater metagenome</name>
    <dbReference type="NCBI Taxonomy" id="449393"/>
    <lineage>
        <taxon>unclassified sequences</taxon>
        <taxon>metagenomes</taxon>
        <taxon>ecological metagenomes</taxon>
    </lineage>
</organism>
<keyword evidence="4" id="KW-0547">Nucleotide-binding</keyword>
<dbReference type="GO" id="GO:0009432">
    <property type="term" value="P:SOS response"/>
    <property type="evidence" value="ECO:0007669"/>
    <property type="project" value="TreeGrafter"/>
</dbReference>
<evidence type="ECO:0000256" key="6">
    <source>
        <dbReference type="ARBA" id="ARBA00022840"/>
    </source>
</evidence>
<evidence type="ECO:0000256" key="8">
    <source>
        <dbReference type="ARBA" id="ARBA00033408"/>
    </source>
</evidence>
<dbReference type="GO" id="GO:0043590">
    <property type="term" value="C:bacterial nucleoid"/>
    <property type="evidence" value="ECO:0007669"/>
    <property type="project" value="TreeGrafter"/>
</dbReference>
<evidence type="ECO:0000256" key="1">
    <source>
        <dbReference type="ARBA" id="ARBA00003618"/>
    </source>
</evidence>
<feature type="domain" description="RecF/RecN/SMC N-terminal" evidence="10">
    <location>
        <begin position="4"/>
        <end position="475"/>
    </location>
</feature>
<evidence type="ECO:0000256" key="9">
    <source>
        <dbReference type="SAM" id="MobiDB-lite"/>
    </source>
</evidence>
<dbReference type="InterPro" id="IPR027417">
    <property type="entry name" value="P-loop_NTPase"/>
</dbReference>
<dbReference type="InterPro" id="IPR004604">
    <property type="entry name" value="DNA_recomb/repair_RecN"/>
</dbReference>
<dbReference type="EMBL" id="CAEZZP010000070">
    <property type="protein sequence ID" value="CAB4776272.1"/>
    <property type="molecule type" value="Genomic_DNA"/>
</dbReference>
<evidence type="ECO:0000256" key="5">
    <source>
        <dbReference type="ARBA" id="ARBA00022763"/>
    </source>
</evidence>
<evidence type="ECO:0000313" key="13">
    <source>
        <dbReference type="EMBL" id="CAB4800589.1"/>
    </source>
</evidence>
<dbReference type="GO" id="GO:0006310">
    <property type="term" value="P:DNA recombination"/>
    <property type="evidence" value="ECO:0007669"/>
    <property type="project" value="InterPro"/>
</dbReference>